<dbReference type="PANTHER" id="PTHR12560">
    <property type="entry name" value="LONGEVITY ASSURANCE FACTOR 1 LAG1"/>
    <property type="match status" value="1"/>
</dbReference>
<sequence length="119" mass="14003">MLDIADEAQSFFVNKWELSSANPQCGKLLKYFKAPDPDTTVRKFFVIFSATWILTRVIYFPLYVNISATKALLYLDNFYFVNIVLVLLLWSLFLLHLYWTYLLLQVIYGMVFHKVSLVC</sequence>
<dbReference type="EMBL" id="CAJPEV010005976">
    <property type="protein sequence ID" value="CAG0903719.1"/>
    <property type="molecule type" value="Genomic_DNA"/>
</dbReference>
<keyword evidence="6 7" id="KW-0472">Membrane</keyword>
<dbReference type="Proteomes" id="UP000677054">
    <property type="component" value="Unassembled WGS sequence"/>
</dbReference>
<evidence type="ECO:0000256" key="2">
    <source>
        <dbReference type="ARBA" id="ARBA00004760"/>
    </source>
</evidence>
<comment type="subcellular location">
    <subcellularLocation>
        <location evidence="1">Membrane</location>
        <topology evidence="1">Multi-pass membrane protein</topology>
    </subcellularLocation>
</comment>
<dbReference type="OrthoDB" id="537032at2759"/>
<keyword evidence="10" id="KW-1185">Reference proteome</keyword>
<comment type="pathway">
    <text evidence="3">Sphingolipid metabolism.</text>
</comment>
<evidence type="ECO:0000256" key="1">
    <source>
        <dbReference type="ARBA" id="ARBA00004141"/>
    </source>
</evidence>
<protein>
    <recommendedName>
        <fullName evidence="8">TLC domain-containing protein</fullName>
    </recommendedName>
</protein>
<reference evidence="9" key="1">
    <citation type="submission" date="2020-11" db="EMBL/GenBank/DDBJ databases">
        <authorList>
            <person name="Tran Van P."/>
        </authorList>
    </citation>
    <scope>NUCLEOTIDE SEQUENCE</scope>
</reference>
<comment type="pathway">
    <text evidence="2">Lipid metabolism; sphingolipid metabolism.</text>
</comment>
<evidence type="ECO:0000256" key="4">
    <source>
        <dbReference type="ARBA" id="ARBA00022692"/>
    </source>
</evidence>
<dbReference type="PANTHER" id="PTHR12560:SF0">
    <property type="entry name" value="LD18904P"/>
    <property type="match status" value="1"/>
</dbReference>
<dbReference type="AlphaFoldDB" id="A0A7R9AGC6"/>
<dbReference type="Pfam" id="PF03798">
    <property type="entry name" value="TRAM_LAG1_CLN8"/>
    <property type="match status" value="1"/>
</dbReference>
<organism evidence="9">
    <name type="scientific">Darwinula stevensoni</name>
    <dbReference type="NCBI Taxonomy" id="69355"/>
    <lineage>
        <taxon>Eukaryota</taxon>
        <taxon>Metazoa</taxon>
        <taxon>Ecdysozoa</taxon>
        <taxon>Arthropoda</taxon>
        <taxon>Crustacea</taxon>
        <taxon>Oligostraca</taxon>
        <taxon>Ostracoda</taxon>
        <taxon>Podocopa</taxon>
        <taxon>Podocopida</taxon>
        <taxon>Darwinulocopina</taxon>
        <taxon>Darwinuloidea</taxon>
        <taxon>Darwinulidae</taxon>
        <taxon>Darwinula</taxon>
    </lineage>
</organism>
<evidence type="ECO:0000256" key="7">
    <source>
        <dbReference type="SAM" id="Phobius"/>
    </source>
</evidence>
<evidence type="ECO:0000256" key="3">
    <source>
        <dbReference type="ARBA" id="ARBA00004991"/>
    </source>
</evidence>
<evidence type="ECO:0000313" key="9">
    <source>
        <dbReference type="EMBL" id="CAD7253510.1"/>
    </source>
</evidence>
<evidence type="ECO:0000259" key="8">
    <source>
        <dbReference type="Pfam" id="PF03798"/>
    </source>
</evidence>
<keyword evidence="5 7" id="KW-1133">Transmembrane helix</keyword>
<dbReference type="GO" id="GO:0046513">
    <property type="term" value="P:ceramide biosynthetic process"/>
    <property type="evidence" value="ECO:0007669"/>
    <property type="project" value="InterPro"/>
</dbReference>
<evidence type="ECO:0000256" key="6">
    <source>
        <dbReference type="ARBA" id="ARBA00023136"/>
    </source>
</evidence>
<dbReference type="InterPro" id="IPR006634">
    <property type="entry name" value="TLC-dom"/>
</dbReference>
<feature type="transmembrane region" description="Helical" evidence="7">
    <location>
        <begin position="44"/>
        <end position="66"/>
    </location>
</feature>
<accession>A0A7R9AGC6</accession>
<dbReference type="EMBL" id="LR905493">
    <property type="protein sequence ID" value="CAD7253510.1"/>
    <property type="molecule type" value="Genomic_DNA"/>
</dbReference>
<evidence type="ECO:0000313" key="10">
    <source>
        <dbReference type="Proteomes" id="UP000677054"/>
    </source>
</evidence>
<dbReference type="InterPro" id="IPR016439">
    <property type="entry name" value="Lag1/Lac1-like"/>
</dbReference>
<dbReference type="GO" id="GO:0050291">
    <property type="term" value="F:sphingosine N-acyltransferase activity"/>
    <property type="evidence" value="ECO:0007669"/>
    <property type="project" value="InterPro"/>
</dbReference>
<keyword evidence="4 7" id="KW-0812">Transmembrane</keyword>
<evidence type="ECO:0000256" key="5">
    <source>
        <dbReference type="ARBA" id="ARBA00022989"/>
    </source>
</evidence>
<name>A0A7R9AGC6_9CRUS</name>
<gene>
    <name evidence="9" type="ORF">DSTB1V02_LOCUS13259</name>
</gene>
<feature type="transmembrane region" description="Helical" evidence="7">
    <location>
        <begin position="78"/>
        <end position="99"/>
    </location>
</feature>
<dbReference type="GO" id="GO:0016020">
    <property type="term" value="C:membrane"/>
    <property type="evidence" value="ECO:0007669"/>
    <property type="project" value="UniProtKB-SubCell"/>
</dbReference>
<feature type="domain" description="TLC" evidence="8">
    <location>
        <begin position="16"/>
        <end position="104"/>
    </location>
</feature>
<proteinExistence type="predicted"/>